<protein>
    <recommendedName>
        <fullName evidence="5">PH (Pleckstrin Homology) domain-containing protein</fullName>
    </recommendedName>
</protein>
<dbReference type="RefSeq" id="WP_120950080.1">
    <property type="nucleotide sequence ID" value="NZ_RBIR01000001.1"/>
</dbReference>
<organism evidence="3 4">
    <name type="scientific">Arthrobacter oryzae</name>
    <dbReference type="NCBI Taxonomy" id="409290"/>
    <lineage>
        <taxon>Bacteria</taxon>
        <taxon>Bacillati</taxon>
        <taxon>Actinomycetota</taxon>
        <taxon>Actinomycetes</taxon>
        <taxon>Micrococcales</taxon>
        <taxon>Micrococcaceae</taxon>
        <taxon>Arthrobacter</taxon>
    </lineage>
</organism>
<dbReference type="OrthoDB" id="5148800at2"/>
<evidence type="ECO:0008006" key="5">
    <source>
        <dbReference type="Google" id="ProtNLM"/>
    </source>
</evidence>
<feature type="region of interest" description="Disordered" evidence="1">
    <location>
        <begin position="1"/>
        <end position="30"/>
    </location>
</feature>
<sequence length="221" mass="23382">MKASKDTARPPQANGSAPTQRSAQQSRTYRSASSRPVAAIAWAAVAGTLCWLAASGESGAALHAAPWLVLVSWLVYVAQCRPCLRADSDGFEVINGLRSFRIPFDTIEDIEVRYAVAVRAGGKKYVSWGAPTPPGSFESGFQHVSDLKSRPFSILPGNERISHQPAVATGRDQIAKAWQDAGTAGLRPSAGTVTATWNLPMIAVGTLALLWVIAAALTSLP</sequence>
<keyword evidence="2" id="KW-0812">Transmembrane</keyword>
<evidence type="ECO:0000313" key="3">
    <source>
        <dbReference type="EMBL" id="RKR29952.1"/>
    </source>
</evidence>
<name>A0A495FLU4_9MICC</name>
<dbReference type="Proteomes" id="UP000276055">
    <property type="component" value="Unassembled WGS sequence"/>
</dbReference>
<dbReference type="AlphaFoldDB" id="A0A495FLU4"/>
<dbReference type="EMBL" id="RBIR01000001">
    <property type="protein sequence ID" value="RKR29952.1"/>
    <property type="molecule type" value="Genomic_DNA"/>
</dbReference>
<comment type="caution">
    <text evidence="3">The sequence shown here is derived from an EMBL/GenBank/DDBJ whole genome shotgun (WGS) entry which is preliminary data.</text>
</comment>
<reference evidence="3 4" key="1">
    <citation type="submission" date="2018-10" db="EMBL/GenBank/DDBJ databases">
        <title>Genomic Encyclopedia of Type Strains, Phase IV (KMG-IV): sequencing the most valuable type-strain genomes for metagenomic binning, comparative biology and taxonomic classification.</title>
        <authorList>
            <person name="Goeker M."/>
        </authorList>
    </citation>
    <scope>NUCLEOTIDE SEQUENCE [LARGE SCALE GENOMIC DNA]</scope>
    <source>
        <strain evidence="3 4">DSM 25586</strain>
    </source>
</reference>
<feature type="transmembrane region" description="Helical" evidence="2">
    <location>
        <begin position="197"/>
        <end position="217"/>
    </location>
</feature>
<gene>
    <name evidence="3" type="ORF">C8D78_0270</name>
</gene>
<feature type="transmembrane region" description="Helical" evidence="2">
    <location>
        <begin position="37"/>
        <end position="54"/>
    </location>
</feature>
<accession>A0A495FLU4</accession>
<evidence type="ECO:0000256" key="2">
    <source>
        <dbReference type="SAM" id="Phobius"/>
    </source>
</evidence>
<evidence type="ECO:0000256" key="1">
    <source>
        <dbReference type="SAM" id="MobiDB-lite"/>
    </source>
</evidence>
<proteinExistence type="predicted"/>
<evidence type="ECO:0000313" key="4">
    <source>
        <dbReference type="Proteomes" id="UP000276055"/>
    </source>
</evidence>
<feature type="compositionally biased region" description="Polar residues" evidence="1">
    <location>
        <begin position="13"/>
        <end position="30"/>
    </location>
</feature>
<keyword evidence="2" id="KW-0472">Membrane</keyword>
<feature type="transmembrane region" description="Helical" evidence="2">
    <location>
        <begin position="60"/>
        <end position="78"/>
    </location>
</feature>
<keyword evidence="2" id="KW-1133">Transmembrane helix</keyword>